<comment type="caution">
    <text evidence="1">The sequence shown here is derived from an EMBL/GenBank/DDBJ whole genome shotgun (WGS) entry which is preliminary data.</text>
</comment>
<dbReference type="Proteomes" id="UP000779508">
    <property type="component" value="Unassembled WGS sequence"/>
</dbReference>
<evidence type="ECO:0000313" key="2">
    <source>
        <dbReference type="Proteomes" id="UP000779508"/>
    </source>
</evidence>
<proteinExistence type="predicted"/>
<reference evidence="1 2" key="1">
    <citation type="submission" date="2021-06" db="EMBL/GenBank/DDBJ databases">
        <authorList>
            <person name="Sun Q."/>
            <person name="Li D."/>
        </authorList>
    </citation>
    <scope>NUCLEOTIDE SEQUENCE [LARGE SCALE GENOMIC DNA]</scope>
    <source>
        <strain evidence="1 2">MSJ-5</strain>
    </source>
</reference>
<sequence>MNEYIKIGWQDHISERPGTFREIQNQDGSVTHIPDEGEILQTGTPVSANKLNHMDEGIYQANRQAKINRNDITSLAVEVAILKNAALNNFTDNIFVVNFANLDSVELTNGVYDEVGKRVVI</sequence>
<evidence type="ECO:0000313" key="1">
    <source>
        <dbReference type="EMBL" id="MBU5676761.1"/>
    </source>
</evidence>
<name>A0ABS6G2Q1_9FIRM</name>
<gene>
    <name evidence="1" type="ORF">KQI88_10050</name>
</gene>
<dbReference type="EMBL" id="JAHLQK010000003">
    <property type="protein sequence ID" value="MBU5676761.1"/>
    <property type="molecule type" value="Genomic_DNA"/>
</dbReference>
<dbReference type="RefSeq" id="WP_216416897.1">
    <property type="nucleotide sequence ID" value="NZ_JAHLQK010000003.1"/>
</dbReference>
<accession>A0ABS6G2Q1</accession>
<protein>
    <submittedName>
        <fullName evidence="1">Uncharacterized protein</fullName>
    </submittedName>
</protein>
<keyword evidence="2" id="KW-1185">Reference proteome</keyword>
<organism evidence="1 2">
    <name type="scientific">Alkaliphilus flagellatus</name>
    <dbReference type="NCBI Taxonomy" id="2841507"/>
    <lineage>
        <taxon>Bacteria</taxon>
        <taxon>Bacillati</taxon>
        <taxon>Bacillota</taxon>
        <taxon>Clostridia</taxon>
        <taxon>Peptostreptococcales</taxon>
        <taxon>Natronincolaceae</taxon>
        <taxon>Alkaliphilus</taxon>
    </lineage>
</organism>